<protein>
    <submittedName>
        <fullName evidence="1">Uncharacterized protein</fullName>
    </submittedName>
</protein>
<evidence type="ECO:0000313" key="2">
    <source>
        <dbReference type="Proteomes" id="UP000177082"/>
    </source>
</evidence>
<accession>A0A1F8BC36</accession>
<name>A0A1F8BC36_9BACT</name>
<gene>
    <name evidence="1" type="ORF">A2961_03920</name>
</gene>
<sequence length="226" mass="25767">MASDNEEIYLGQYDLNARRVIESLTLPRYWDFDQFKGVLVALAKAGNGASIPAPNRPESIHVQSWRQHINKLKQLTGETGREHARAVFADTESGSLVFGKTTRERNVSKSCRKCTCTSWTRNCSRVKWARLSYFLSDKREQAMLMAFGEEYLMIVLKTSATPNNIDSKRVDKRIQDIEREFLNSGKNMVTSVVDINKTVCTEFGLVMYLADDKSRDLLNRVEVTSI</sequence>
<evidence type="ECO:0000313" key="1">
    <source>
        <dbReference type="EMBL" id="OGM61583.1"/>
    </source>
</evidence>
<reference evidence="1 2" key="1">
    <citation type="journal article" date="2016" name="Nat. Commun.">
        <title>Thousands of microbial genomes shed light on interconnected biogeochemical processes in an aquifer system.</title>
        <authorList>
            <person name="Anantharaman K."/>
            <person name="Brown C.T."/>
            <person name="Hug L.A."/>
            <person name="Sharon I."/>
            <person name="Castelle C.J."/>
            <person name="Probst A.J."/>
            <person name="Thomas B.C."/>
            <person name="Singh A."/>
            <person name="Wilkins M.J."/>
            <person name="Karaoz U."/>
            <person name="Brodie E.L."/>
            <person name="Williams K.H."/>
            <person name="Hubbard S.S."/>
            <person name="Banfield J.F."/>
        </authorList>
    </citation>
    <scope>NUCLEOTIDE SEQUENCE [LARGE SCALE GENOMIC DNA]</scope>
</reference>
<dbReference type="Proteomes" id="UP000177082">
    <property type="component" value="Unassembled WGS sequence"/>
</dbReference>
<dbReference type="EMBL" id="MGHF01000035">
    <property type="protein sequence ID" value="OGM61583.1"/>
    <property type="molecule type" value="Genomic_DNA"/>
</dbReference>
<dbReference type="AlphaFoldDB" id="A0A1F8BC36"/>
<dbReference type="STRING" id="1802519.A2961_03920"/>
<comment type="caution">
    <text evidence="1">The sequence shown here is derived from an EMBL/GenBank/DDBJ whole genome shotgun (WGS) entry which is preliminary data.</text>
</comment>
<proteinExistence type="predicted"/>
<organism evidence="1 2">
    <name type="scientific">Candidatus Woesebacteria bacterium RIFCSPLOWO2_01_FULL_39_21</name>
    <dbReference type="NCBI Taxonomy" id="1802519"/>
    <lineage>
        <taxon>Bacteria</taxon>
        <taxon>Candidatus Woeseibacteriota</taxon>
    </lineage>
</organism>